<comment type="caution">
    <text evidence="3">The sequence shown here is derived from an EMBL/GenBank/DDBJ whole genome shotgun (WGS) entry which is preliminary data.</text>
</comment>
<dbReference type="AlphaFoldDB" id="A0A5B2XME4"/>
<dbReference type="EMBL" id="VUOB01000013">
    <property type="protein sequence ID" value="KAA2264071.1"/>
    <property type="molecule type" value="Genomic_DNA"/>
</dbReference>
<proteinExistence type="predicted"/>
<feature type="region of interest" description="Disordered" evidence="1">
    <location>
        <begin position="40"/>
        <end position="92"/>
    </location>
</feature>
<keyword evidence="4" id="KW-1185">Reference proteome</keyword>
<reference evidence="3 4" key="2">
    <citation type="submission" date="2019-09" db="EMBL/GenBank/DDBJ databases">
        <authorList>
            <person name="Jin C."/>
        </authorList>
    </citation>
    <scope>NUCLEOTIDE SEQUENCE [LARGE SCALE GENOMIC DNA]</scope>
    <source>
        <strain evidence="3 4">AN110305</strain>
    </source>
</reference>
<name>A0A5B2XME4_9PSEU</name>
<organism evidence="3 4">
    <name type="scientific">Solihabitans fulvus</name>
    <dbReference type="NCBI Taxonomy" id="1892852"/>
    <lineage>
        <taxon>Bacteria</taxon>
        <taxon>Bacillati</taxon>
        <taxon>Actinomycetota</taxon>
        <taxon>Actinomycetes</taxon>
        <taxon>Pseudonocardiales</taxon>
        <taxon>Pseudonocardiaceae</taxon>
        <taxon>Solihabitans</taxon>
    </lineage>
</organism>
<accession>A0A5B2XME4</accession>
<feature type="chain" id="PRO_5022742453" evidence="2">
    <location>
        <begin position="25"/>
        <end position="320"/>
    </location>
</feature>
<reference evidence="3 4" key="1">
    <citation type="submission" date="2019-09" db="EMBL/GenBank/DDBJ databases">
        <title>Goodfellowia gen. nov., a new genus of the Pseudonocardineae related to Actinoalloteichus, containing Goodfellowia coeruleoviolacea gen. nov., comb. nov. gen. nov., comb. nov.</title>
        <authorList>
            <person name="Labeda D."/>
        </authorList>
    </citation>
    <scope>NUCLEOTIDE SEQUENCE [LARGE SCALE GENOMIC DNA]</scope>
    <source>
        <strain evidence="3 4">AN110305</strain>
    </source>
</reference>
<feature type="signal peptide" evidence="2">
    <location>
        <begin position="1"/>
        <end position="24"/>
    </location>
</feature>
<dbReference type="Proteomes" id="UP000323454">
    <property type="component" value="Unassembled WGS sequence"/>
</dbReference>
<keyword evidence="2" id="KW-0732">Signal</keyword>
<sequence length="320" mass="34113">MRTVRSVTVLCAALALAFASQAGASSQPVTSSQPVRTGVADLRAPIGGTVQDTRSGADARRAAGPAAAAFRDLRQRGGPRDSATRPAGSQKSVAAEQIHNFWGILPPNEGAGDGMSATHAVFPDLKISQDGDFLYAPTSKPGAGGCVEVVTSYSSYYGPQIWAWDWCGSGNLEKQVNVDSTFTATYTTTVNGHLSYSVRNVQTNAASNAWTAYLFNYRTNTWDAFFSSSGQDQSASTYGWDVFEIYSSVNPSTGQGYYCTASVGKTFESNDIKLRKNGSWVPASPADSPFVPDQPNAADYQCPALNFQVANADDHWLVSH</sequence>
<protein>
    <submittedName>
        <fullName evidence="3">Carbohydrate-binding protein</fullName>
    </submittedName>
</protein>
<feature type="compositionally biased region" description="Basic and acidic residues" evidence="1">
    <location>
        <begin position="71"/>
        <end position="83"/>
    </location>
</feature>
<dbReference type="OrthoDB" id="4093285at2"/>
<gene>
    <name evidence="3" type="ORF">F0L68_08795</name>
</gene>
<evidence type="ECO:0000313" key="4">
    <source>
        <dbReference type="Proteomes" id="UP000323454"/>
    </source>
</evidence>
<dbReference type="RefSeq" id="WP_149848978.1">
    <property type="nucleotide sequence ID" value="NZ_VUOB01000013.1"/>
</dbReference>
<evidence type="ECO:0000256" key="1">
    <source>
        <dbReference type="SAM" id="MobiDB-lite"/>
    </source>
</evidence>
<evidence type="ECO:0000256" key="2">
    <source>
        <dbReference type="SAM" id="SignalP"/>
    </source>
</evidence>
<evidence type="ECO:0000313" key="3">
    <source>
        <dbReference type="EMBL" id="KAA2264071.1"/>
    </source>
</evidence>